<dbReference type="FunFam" id="2.40.30.20:FF:000006">
    <property type="entry name" value="Riboflavin synthase, alpha subunit"/>
    <property type="match status" value="1"/>
</dbReference>
<feature type="repeat" description="Lumazine-binding" evidence="10">
    <location>
        <begin position="1"/>
        <end position="97"/>
    </location>
</feature>
<evidence type="ECO:0000313" key="13">
    <source>
        <dbReference type="Proteomes" id="UP000281813"/>
    </source>
</evidence>
<comment type="caution">
    <text evidence="12">The sequence shown here is derived from an EMBL/GenBank/DDBJ whole genome shotgun (WGS) entry which is preliminary data.</text>
</comment>
<dbReference type="SUPFAM" id="SSF63380">
    <property type="entry name" value="Riboflavin synthase domain-like"/>
    <property type="match status" value="2"/>
</dbReference>
<dbReference type="EMBL" id="RBZO01000021">
    <property type="protein sequence ID" value="RKQ14413.1"/>
    <property type="molecule type" value="Genomic_DNA"/>
</dbReference>
<dbReference type="PANTHER" id="PTHR21098:SF12">
    <property type="entry name" value="RIBOFLAVIN SYNTHASE"/>
    <property type="match status" value="1"/>
</dbReference>
<evidence type="ECO:0000256" key="9">
    <source>
        <dbReference type="NCBIfam" id="TIGR00187"/>
    </source>
</evidence>
<feature type="domain" description="Lumazine-binding" evidence="11">
    <location>
        <begin position="98"/>
        <end position="194"/>
    </location>
</feature>
<name>A0A494YXI8_9BACI</name>
<comment type="catalytic activity">
    <reaction evidence="1">
        <text>2 6,7-dimethyl-8-(1-D-ribityl)lumazine + H(+) = 5-amino-6-(D-ribitylamino)uracil + riboflavin</text>
        <dbReference type="Rhea" id="RHEA:20772"/>
        <dbReference type="ChEBI" id="CHEBI:15378"/>
        <dbReference type="ChEBI" id="CHEBI:15934"/>
        <dbReference type="ChEBI" id="CHEBI:57986"/>
        <dbReference type="ChEBI" id="CHEBI:58201"/>
        <dbReference type="EC" id="2.5.1.9"/>
    </reaction>
</comment>
<dbReference type="NCBIfam" id="NF006767">
    <property type="entry name" value="PRK09289.1"/>
    <property type="match status" value="1"/>
</dbReference>
<dbReference type="GO" id="GO:0009231">
    <property type="term" value="P:riboflavin biosynthetic process"/>
    <property type="evidence" value="ECO:0007669"/>
    <property type="project" value="UniProtKB-KW"/>
</dbReference>
<comment type="pathway">
    <text evidence="3">Cofactor biosynthesis; riboflavin biosynthesis; riboflavin from 2-hydroxy-3-oxobutyl phosphate and 5-amino-6-(D-ribitylamino)uracil: step 2/2.</text>
</comment>
<feature type="domain" description="Lumazine-binding" evidence="11">
    <location>
        <begin position="1"/>
        <end position="97"/>
    </location>
</feature>
<comment type="function">
    <text evidence="2">Catalyzes the dismutation of two molecules of 6,7-dimethyl-8-ribityllumazine, resulting in the formation of riboflavin and 5-amino-6-(D-ribitylamino)uracil.</text>
</comment>
<evidence type="ECO:0000256" key="3">
    <source>
        <dbReference type="ARBA" id="ARBA00004887"/>
    </source>
</evidence>
<dbReference type="PANTHER" id="PTHR21098">
    <property type="entry name" value="RIBOFLAVIN SYNTHASE ALPHA CHAIN"/>
    <property type="match status" value="1"/>
</dbReference>
<keyword evidence="13" id="KW-1185">Reference proteome</keyword>
<dbReference type="OrthoDB" id="9788537at2"/>
<dbReference type="NCBIfam" id="NF009566">
    <property type="entry name" value="PRK13020.1"/>
    <property type="match status" value="1"/>
</dbReference>
<evidence type="ECO:0000259" key="11">
    <source>
        <dbReference type="PROSITE" id="PS51177"/>
    </source>
</evidence>
<keyword evidence="8" id="KW-0677">Repeat</keyword>
<evidence type="ECO:0000256" key="7">
    <source>
        <dbReference type="ARBA" id="ARBA00022679"/>
    </source>
</evidence>
<evidence type="ECO:0000256" key="5">
    <source>
        <dbReference type="ARBA" id="ARBA00013950"/>
    </source>
</evidence>
<evidence type="ECO:0000256" key="4">
    <source>
        <dbReference type="ARBA" id="ARBA00012827"/>
    </source>
</evidence>
<dbReference type="GO" id="GO:0004746">
    <property type="term" value="F:riboflavin synthase activity"/>
    <property type="evidence" value="ECO:0007669"/>
    <property type="project" value="UniProtKB-UniRule"/>
</dbReference>
<dbReference type="RefSeq" id="WP_121132634.1">
    <property type="nucleotide sequence ID" value="NZ_JBHUFK010000025.1"/>
</dbReference>
<dbReference type="AlphaFoldDB" id="A0A494YXI8"/>
<dbReference type="InterPro" id="IPR026017">
    <property type="entry name" value="Lumazine-bd_dom"/>
</dbReference>
<dbReference type="FunFam" id="2.40.30.20:FF:000004">
    <property type="entry name" value="Riboflavin synthase, alpha subunit"/>
    <property type="match status" value="1"/>
</dbReference>
<organism evidence="12 13">
    <name type="scientific">Oceanobacillus bengalensis</name>
    <dbReference type="NCBI Taxonomy" id="1435466"/>
    <lineage>
        <taxon>Bacteria</taxon>
        <taxon>Bacillati</taxon>
        <taxon>Bacillota</taxon>
        <taxon>Bacilli</taxon>
        <taxon>Bacillales</taxon>
        <taxon>Bacillaceae</taxon>
        <taxon>Oceanobacillus</taxon>
    </lineage>
</organism>
<protein>
    <recommendedName>
        <fullName evidence="5 9">Riboflavin synthase</fullName>
        <ecNumber evidence="4 9">2.5.1.9</ecNumber>
    </recommendedName>
</protein>
<feature type="repeat" description="Lumazine-binding" evidence="10">
    <location>
        <begin position="98"/>
        <end position="194"/>
    </location>
</feature>
<dbReference type="InterPro" id="IPR023366">
    <property type="entry name" value="ATP_synth_asu-like_sf"/>
</dbReference>
<dbReference type="InterPro" id="IPR001783">
    <property type="entry name" value="Lumazine-bd"/>
</dbReference>
<proteinExistence type="predicted"/>
<evidence type="ECO:0000313" key="12">
    <source>
        <dbReference type="EMBL" id="RKQ14413.1"/>
    </source>
</evidence>
<gene>
    <name evidence="12" type="primary">ribE</name>
    <name evidence="12" type="ORF">D8M05_13385</name>
</gene>
<dbReference type="Pfam" id="PF00677">
    <property type="entry name" value="Lum_binding"/>
    <property type="match status" value="2"/>
</dbReference>
<sequence>MFTGIIEELGTVEKLQKVSEQAVQITIQSRKILEDVTIGDSISVNGICLTVTNYTNNNFQVDAMPETIKSTSLNVLKPSSKVNLERAMAANGRFGGHFVSGHVDGIGKIVKKKKEQNAVYYDIEIAENLSQYVMYKGSITVDGTSLTVFGVRKNTFTISLIPHTVSKTILGEKGEGDIVNIECDLLAKHVQQMLHRESSQEKKDIDKELLKNNGFITD</sequence>
<dbReference type="CDD" id="cd00402">
    <property type="entry name" value="Riboflavin_synthase_like"/>
    <property type="match status" value="1"/>
</dbReference>
<reference evidence="12 13" key="1">
    <citation type="journal article" date="2015" name="Antonie Van Leeuwenhoek">
        <title>Oceanobacillus bengalensis sp. nov., a bacterium isolated from seawater of the Bay of Bengal.</title>
        <authorList>
            <person name="Yongchang O."/>
            <person name="Xiang W."/>
            <person name="Wang G."/>
        </authorList>
    </citation>
    <scope>NUCLEOTIDE SEQUENCE [LARGE SCALE GENOMIC DNA]</scope>
    <source>
        <strain evidence="12 13">MCCC 1K00260</strain>
    </source>
</reference>
<evidence type="ECO:0000256" key="6">
    <source>
        <dbReference type="ARBA" id="ARBA00022619"/>
    </source>
</evidence>
<keyword evidence="6" id="KW-0686">Riboflavin biosynthesis</keyword>
<accession>A0A494YXI8</accession>
<dbReference type="PIRSF" id="PIRSF000498">
    <property type="entry name" value="Riboflavin_syn_A"/>
    <property type="match status" value="1"/>
</dbReference>
<evidence type="ECO:0000256" key="10">
    <source>
        <dbReference type="PROSITE-ProRule" id="PRU00524"/>
    </source>
</evidence>
<keyword evidence="7 12" id="KW-0808">Transferase</keyword>
<dbReference type="NCBIfam" id="TIGR00187">
    <property type="entry name" value="ribE"/>
    <property type="match status" value="1"/>
</dbReference>
<evidence type="ECO:0000256" key="1">
    <source>
        <dbReference type="ARBA" id="ARBA00000968"/>
    </source>
</evidence>
<dbReference type="Proteomes" id="UP000281813">
    <property type="component" value="Unassembled WGS sequence"/>
</dbReference>
<dbReference type="PROSITE" id="PS51177">
    <property type="entry name" value="LUMAZINE_BIND"/>
    <property type="match status" value="2"/>
</dbReference>
<dbReference type="InterPro" id="IPR017938">
    <property type="entry name" value="Riboflavin_synthase-like_b-brl"/>
</dbReference>
<evidence type="ECO:0000256" key="2">
    <source>
        <dbReference type="ARBA" id="ARBA00002803"/>
    </source>
</evidence>
<dbReference type="EC" id="2.5.1.9" evidence="4 9"/>
<evidence type="ECO:0000256" key="8">
    <source>
        <dbReference type="ARBA" id="ARBA00022737"/>
    </source>
</evidence>
<dbReference type="Gene3D" id="2.40.30.20">
    <property type="match status" value="2"/>
</dbReference>